<keyword evidence="3 8" id="KW-0812">Transmembrane</keyword>
<reference evidence="10 11" key="1">
    <citation type="journal article" date="2015" name="Genome Announc.">
        <title>Genome Assemblies of Three Soil-Associated Devosia species: D. insulae, D. limi, and D. soli.</title>
        <authorList>
            <person name="Hassan Y.I."/>
            <person name="Lepp D."/>
            <person name="Zhou T."/>
        </authorList>
    </citation>
    <scope>NUCLEOTIDE SEQUENCE [LARGE SCALE GENOMIC DNA]</scope>
    <source>
        <strain evidence="10 11">DS-56</strain>
    </source>
</reference>
<protein>
    <recommendedName>
        <fullName evidence="9">PpiC domain-containing protein</fullName>
    </recommendedName>
</protein>
<evidence type="ECO:0000256" key="3">
    <source>
        <dbReference type="ARBA" id="ARBA00022692"/>
    </source>
</evidence>
<evidence type="ECO:0000256" key="6">
    <source>
        <dbReference type="ARBA" id="ARBA00023186"/>
    </source>
</evidence>
<dbReference type="RefSeq" id="WP_069911268.1">
    <property type="nucleotide sequence ID" value="NZ_LAJE02000285.1"/>
</dbReference>
<dbReference type="Proteomes" id="UP000095463">
    <property type="component" value="Unassembled WGS sequence"/>
</dbReference>
<dbReference type="GO" id="GO:0005886">
    <property type="term" value="C:plasma membrane"/>
    <property type="evidence" value="ECO:0007669"/>
    <property type="project" value="UniProtKB-SubCell"/>
</dbReference>
<organism evidence="10 11">
    <name type="scientific">Devosia insulae DS-56</name>
    <dbReference type="NCBI Taxonomy" id="1116389"/>
    <lineage>
        <taxon>Bacteria</taxon>
        <taxon>Pseudomonadati</taxon>
        <taxon>Pseudomonadota</taxon>
        <taxon>Alphaproteobacteria</taxon>
        <taxon>Hyphomicrobiales</taxon>
        <taxon>Devosiaceae</taxon>
        <taxon>Devosia</taxon>
    </lineage>
</organism>
<dbReference type="GO" id="GO:0003755">
    <property type="term" value="F:peptidyl-prolyl cis-trans isomerase activity"/>
    <property type="evidence" value="ECO:0007669"/>
    <property type="project" value="InterPro"/>
</dbReference>
<evidence type="ECO:0000313" key="10">
    <source>
        <dbReference type="EMBL" id="OEO29357.1"/>
    </source>
</evidence>
<keyword evidence="11" id="KW-1185">Reference proteome</keyword>
<keyword evidence="4 8" id="KW-1133">Transmembrane helix</keyword>
<evidence type="ECO:0000313" key="11">
    <source>
        <dbReference type="Proteomes" id="UP000095463"/>
    </source>
</evidence>
<evidence type="ECO:0000259" key="9">
    <source>
        <dbReference type="Pfam" id="PF13145"/>
    </source>
</evidence>
<dbReference type="OrthoDB" id="9768393at2"/>
<gene>
    <name evidence="10" type="ORF">VW23_025370</name>
</gene>
<name>A0A1E5XL89_9HYPH</name>
<keyword evidence="6" id="KW-0143">Chaperone</keyword>
<evidence type="ECO:0000256" key="4">
    <source>
        <dbReference type="ARBA" id="ARBA00022989"/>
    </source>
</evidence>
<dbReference type="AlphaFoldDB" id="A0A1E5XL89"/>
<proteinExistence type="inferred from homology"/>
<comment type="similarity">
    <text evidence="7">Belongs to the PpiD chaperone family.</text>
</comment>
<dbReference type="InterPro" id="IPR027304">
    <property type="entry name" value="Trigger_fact/SurA_dom_sf"/>
</dbReference>
<dbReference type="PANTHER" id="PTHR47529">
    <property type="entry name" value="PEPTIDYL-PROLYL CIS-TRANS ISOMERASE D"/>
    <property type="match status" value="1"/>
</dbReference>
<comment type="subcellular location">
    <subcellularLocation>
        <location evidence="1">Cell membrane</location>
        <topology evidence="1">Single-pass type II membrane protein</topology>
    </subcellularLocation>
</comment>
<feature type="transmembrane region" description="Helical" evidence="8">
    <location>
        <begin position="12"/>
        <end position="34"/>
    </location>
</feature>
<evidence type="ECO:0000256" key="5">
    <source>
        <dbReference type="ARBA" id="ARBA00023136"/>
    </source>
</evidence>
<evidence type="ECO:0000256" key="1">
    <source>
        <dbReference type="ARBA" id="ARBA00004401"/>
    </source>
</evidence>
<dbReference type="Pfam" id="PF13624">
    <property type="entry name" value="SurA_N_3"/>
    <property type="match status" value="1"/>
</dbReference>
<evidence type="ECO:0000256" key="7">
    <source>
        <dbReference type="ARBA" id="ARBA00038408"/>
    </source>
</evidence>
<comment type="caution">
    <text evidence="10">The sequence shown here is derived from an EMBL/GenBank/DDBJ whole genome shotgun (WGS) entry which is preliminary data.</text>
</comment>
<sequence length="624" mass="66663">MLDSFRHLTKTWFGKILGAFLIVGLAGFGISNVITGFGTNTVATVAGQDISVRDYQRAYNTQINAVAQQIGRVPTVEEANAFGVPGAVLDRLAGEAAVNKLGEDLGLGVSEDRLGKMLAEDPSFSSALGAFDRSNFLRVLQQNGFTEAEYFDLQTKAARRQQLVSGLLSGAPAPATATDLLTRFSGDTRTVDYFVLNAQALPPVAEPTEEELATYLKDNQASFRTRATRTIELLALSPEAIAATKTISDEEIAAEYERTKDSRVKIERRTVKQVVLNTPELEKAFTDGKAAGTPFADVLTASGATAQDLGNLSKAEITDSSLADAAFGLALNDYVIIEGIGSKRAVTVSAIELGGVVSLEDAKADIAKQLALTQARNEYTDVLDQIEELRAAFKPLPEIAERFGLKTVTIPLTESGTELANDPDVGADAAQRIATAVFKAEQGNLAPTIQLSSTRNVWFDLKQVDEARDQTLEEVRDAVITAWTNAKTDEAVAAEVTKLLEQVKAGSAFADVAGSIGQFPILSQPLKRAGDGTTVLNQTVANEIFNGGPTHFGSAVNGDGDHVVFQVVEVNQGTTDQTAEIKKFVEESSRDALYNDLLTGLKSEAGLRINEQVLNQLTDTGALQ</sequence>
<evidence type="ECO:0000256" key="2">
    <source>
        <dbReference type="ARBA" id="ARBA00022475"/>
    </source>
</evidence>
<dbReference type="InterPro" id="IPR052029">
    <property type="entry name" value="PpiD_chaperone"/>
</dbReference>
<evidence type="ECO:0000256" key="8">
    <source>
        <dbReference type="SAM" id="Phobius"/>
    </source>
</evidence>
<dbReference type="SUPFAM" id="SSF109998">
    <property type="entry name" value="Triger factor/SurA peptide-binding domain-like"/>
    <property type="match status" value="1"/>
</dbReference>
<keyword evidence="5 8" id="KW-0472">Membrane</keyword>
<dbReference type="EMBL" id="LAJE02000285">
    <property type="protein sequence ID" value="OEO29357.1"/>
    <property type="molecule type" value="Genomic_DNA"/>
</dbReference>
<dbReference type="PANTHER" id="PTHR47529:SF1">
    <property type="entry name" value="PERIPLASMIC CHAPERONE PPID"/>
    <property type="match status" value="1"/>
</dbReference>
<keyword evidence="2" id="KW-1003">Cell membrane</keyword>
<accession>A0A1E5XL89</accession>
<dbReference type="InterPro" id="IPR000297">
    <property type="entry name" value="PPIase_PpiC"/>
</dbReference>
<dbReference type="Pfam" id="PF13145">
    <property type="entry name" value="Rotamase_2"/>
    <property type="match status" value="1"/>
</dbReference>
<feature type="domain" description="PpiC" evidence="9">
    <location>
        <begin position="247"/>
        <end position="363"/>
    </location>
</feature>